<reference evidence="3" key="1">
    <citation type="submission" date="2018-05" db="EMBL/GenBank/DDBJ databases">
        <authorList>
            <person name="Lanie J.A."/>
            <person name="Ng W.-L."/>
            <person name="Kazmierczak K.M."/>
            <person name="Andrzejewski T.M."/>
            <person name="Davidsen T.M."/>
            <person name="Wayne K.J."/>
            <person name="Tettelin H."/>
            <person name="Glass J.I."/>
            <person name="Rusch D."/>
            <person name="Podicherti R."/>
            <person name="Tsui H.-C.T."/>
            <person name="Winkler M.E."/>
        </authorList>
    </citation>
    <scope>NUCLEOTIDE SEQUENCE</scope>
</reference>
<sequence>MNADERYLFDLMGYVIIPDVLTAEEVKQCNQAIDHHIGQLREMPNSLAGGSEALAGTSHRKDMGGMLSWDRPWCEPFRQLLIHPNVSSYLETILGKSYRLDHGPGLIAMDEGTEGGTLHGGGIERPNFSEAYFFKDGRIYCGLTVVEFMLADEGLGDGGLGLIPGSHKANLSCPRAMKLYQEYRQYVVEVHAKAGDAVVFTETLTHGKLPWKAKHQRRALLYKFSPGFQAYSQGAHQVTYPDYIEDMTPEEQAVMEAPHIRR</sequence>
<dbReference type="PANTHER" id="PTHR20883:SF15">
    <property type="entry name" value="PHYTANOYL-COA DIOXYGENASE DOMAIN-CONTAINING PROTEIN 1"/>
    <property type="match status" value="1"/>
</dbReference>
<dbReference type="EMBL" id="UINC01107042">
    <property type="protein sequence ID" value="SVC72122.1"/>
    <property type="molecule type" value="Genomic_DNA"/>
</dbReference>
<dbReference type="GO" id="GO:0046872">
    <property type="term" value="F:metal ion binding"/>
    <property type="evidence" value="ECO:0007669"/>
    <property type="project" value="UniProtKB-KW"/>
</dbReference>
<evidence type="ECO:0000256" key="2">
    <source>
        <dbReference type="ARBA" id="ARBA00023004"/>
    </source>
</evidence>
<evidence type="ECO:0008006" key="4">
    <source>
        <dbReference type="Google" id="ProtNLM"/>
    </source>
</evidence>
<organism evidence="3">
    <name type="scientific">marine metagenome</name>
    <dbReference type="NCBI Taxonomy" id="408172"/>
    <lineage>
        <taxon>unclassified sequences</taxon>
        <taxon>metagenomes</taxon>
        <taxon>ecological metagenomes</taxon>
    </lineage>
</organism>
<keyword evidence="2" id="KW-0408">Iron</keyword>
<protein>
    <recommendedName>
        <fullName evidence="4">Phytanoyl-CoA dioxygenase family protein</fullName>
    </recommendedName>
</protein>
<dbReference type="InterPro" id="IPR008775">
    <property type="entry name" value="Phytyl_CoA_dOase-like"/>
</dbReference>
<keyword evidence="1" id="KW-0479">Metal-binding</keyword>
<dbReference type="AlphaFoldDB" id="A0A382PJH5"/>
<evidence type="ECO:0000313" key="3">
    <source>
        <dbReference type="EMBL" id="SVC72122.1"/>
    </source>
</evidence>
<dbReference type="Gene3D" id="2.60.120.620">
    <property type="entry name" value="q2cbj1_9rhob like domain"/>
    <property type="match status" value="1"/>
</dbReference>
<dbReference type="PANTHER" id="PTHR20883">
    <property type="entry name" value="PHYTANOYL-COA DIOXYGENASE DOMAIN CONTAINING 1"/>
    <property type="match status" value="1"/>
</dbReference>
<dbReference type="SUPFAM" id="SSF51197">
    <property type="entry name" value="Clavaminate synthase-like"/>
    <property type="match status" value="1"/>
</dbReference>
<accession>A0A382PJH5</accession>
<dbReference type="Pfam" id="PF05721">
    <property type="entry name" value="PhyH"/>
    <property type="match status" value="1"/>
</dbReference>
<gene>
    <name evidence="3" type="ORF">METZ01_LOCUS324976</name>
</gene>
<evidence type="ECO:0000256" key="1">
    <source>
        <dbReference type="ARBA" id="ARBA00022723"/>
    </source>
</evidence>
<proteinExistence type="predicted"/>
<name>A0A382PJH5_9ZZZZ</name>